<dbReference type="Gene3D" id="3.40.50.2000">
    <property type="entry name" value="Glycogen Phosphorylase B"/>
    <property type="match status" value="2"/>
</dbReference>
<dbReference type="InterPro" id="IPR050194">
    <property type="entry name" value="Glycosyltransferase_grp1"/>
</dbReference>
<dbReference type="Pfam" id="PF00534">
    <property type="entry name" value="Glycos_transf_1"/>
    <property type="match status" value="1"/>
</dbReference>
<evidence type="ECO:0000313" key="3">
    <source>
        <dbReference type="EMBL" id="GAA0876184.1"/>
    </source>
</evidence>
<dbReference type="Pfam" id="PF13439">
    <property type="entry name" value="Glyco_transf_4"/>
    <property type="match status" value="1"/>
</dbReference>
<dbReference type="PANTHER" id="PTHR45947">
    <property type="entry name" value="SULFOQUINOVOSYL TRANSFERASE SQD2"/>
    <property type="match status" value="1"/>
</dbReference>
<organism evidence="3 4">
    <name type="scientific">Wandonia haliotis</name>
    <dbReference type="NCBI Taxonomy" id="574963"/>
    <lineage>
        <taxon>Bacteria</taxon>
        <taxon>Pseudomonadati</taxon>
        <taxon>Bacteroidota</taxon>
        <taxon>Flavobacteriia</taxon>
        <taxon>Flavobacteriales</taxon>
        <taxon>Crocinitomicaceae</taxon>
        <taxon>Wandonia</taxon>
    </lineage>
</organism>
<keyword evidence="4" id="KW-1185">Reference proteome</keyword>
<dbReference type="NCBIfam" id="TIGR03999">
    <property type="entry name" value="thiol_BshA"/>
    <property type="match status" value="1"/>
</dbReference>
<dbReference type="InterPro" id="IPR028098">
    <property type="entry name" value="Glyco_trans_4-like_N"/>
</dbReference>
<evidence type="ECO:0000259" key="2">
    <source>
        <dbReference type="Pfam" id="PF13439"/>
    </source>
</evidence>
<feature type="domain" description="Glycosyl transferase family 1" evidence="1">
    <location>
        <begin position="188"/>
        <end position="350"/>
    </location>
</feature>
<feature type="domain" description="Glycosyltransferase subfamily 4-like N-terminal" evidence="2">
    <location>
        <begin position="11"/>
        <end position="179"/>
    </location>
</feature>
<dbReference type="Proteomes" id="UP001501126">
    <property type="component" value="Unassembled WGS sequence"/>
</dbReference>
<dbReference type="RefSeq" id="WP_343788488.1">
    <property type="nucleotide sequence ID" value="NZ_BAAAFH010000022.1"/>
</dbReference>
<proteinExistence type="predicted"/>
<dbReference type="InterPro" id="IPR023881">
    <property type="entry name" value="Thiol_BshA"/>
</dbReference>
<dbReference type="InterPro" id="IPR001296">
    <property type="entry name" value="Glyco_trans_1"/>
</dbReference>
<comment type="caution">
    <text evidence="3">The sequence shown here is derived from an EMBL/GenBank/DDBJ whole genome shotgun (WGS) entry which is preliminary data.</text>
</comment>
<reference evidence="3 4" key="1">
    <citation type="journal article" date="2019" name="Int. J. Syst. Evol. Microbiol.">
        <title>The Global Catalogue of Microorganisms (GCM) 10K type strain sequencing project: providing services to taxonomists for standard genome sequencing and annotation.</title>
        <authorList>
            <consortium name="The Broad Institute Genomics Platform"/>
            <consortium name="The Broad Institute Genome Sequencing Center for Infectious Disease"/>
            <person name="Wu L."/>
            <person name="Ma J."/>
        </authorList>
    </citation>
    <scope>NUCLEOTIDE SEQUENCE [LARGE SCALE GENOMIC DNA]</scope>
    <source>
        <strain evidence="3 4">JCM 16083</strain>
    </source>
</reference>
<sequence length="376" mass="42122">MKIGMVLYPTYGGSGVVGTELGIALAAKGHEVHFITYSQPVRLDGLTENIFYHEVSVSNYPLFEYQPYETVLASKLVDVVKFENLDLLHVHYAIPHASAAYMAQQILKSEGIEIPFITTLHGTDITLVGKDASFAPVIRFCIEHSNAVTAVSESLKQDTIRHFNTSREIEVIPNFICPDEYQIPRDMEMRRKYAKDEEPILCHISNFRKVKRVEDVVRIFKKVNDQIPSKLLLVGDGPERYNVEMLCRELGTCDRVIMLGKLQVTHKPLRISDLFLLPSQTESFGLAALEAMAAGVPVVSSDTGGIPEVNIHGETGFLADVGDVEAMAAYAVEILKDKENHKKFVGNALKRAEYFSIRNILPMYESLYTSVLKKQQ</sequence>
<gene>
    <name evidence="3" type="primary">bshA</name>
    <name evidence="3" type="ORF">GCM10009118_25940</name>
</gene>
<dbReference type="PANTHER" id="PTHR45947:SF3">
    <property type="entry name" value="SULFOQUINOVOSYL TRANSFERASE SQD2"/>
    <property type="match status" value="1"/>
</dbReference>
<dbReference type="SUPFAM" id="SSF53756">
    <property type="entry name" value="UDP-Glycosyltransferase/glycogen phosphorylase"/>
    <property type="match status" value="1"/>
</dbReference>
<evidence type="ECO:0000313" key="4">
    <source>
        <dbReference type="Proteomes" id="UP001501126"/>
    </source>
</evidence>
<name>A0ABN1MS60_9FLAO</name>
<dbReference type="EMBL" id="BAAAFH010000022">
    <property type="protein sequence ID" value="GAA0876184.1"/>
    <property type="molecule type" value="Genomic_DNA"/>
</dbReference>
<protein>
    <submittedName>
        <fullName evidence="3">N-acetyl-alpha-D-glucosaminyl L-malate synthase BshA</fullName>
    </submittedName>
</protein>
<accession>A0ABN1MS60</accession>
<evidence type="ECO:0000259" key="1">
    <source>
        <dbReference type="Pfam" id="PF00534"/>
    </source>
</evidence>